<evidence type="ECO:0000313" key="3">
    <source>
        <dbReference type="WBParaSite" id="BPAG_0000058001-mRNA-1"/>
    </source>
</evidence>
<sequence>MNNSYARYLIAPSNLTQPTNCVFRMIPEKDDFIYKLSNDSNLFNDECGLNDMCQFEYLTQFTIFDAHVTTSSLLKPRGL</sequence>
<gene>
    <name evidence="1" type="ORF">BPAG_LOCUS581</name>
</gene>
<dbReference type="WBParaSite" id="BPAG_0000058001-mRNA-1">
    <property type="protein sequence ID" value="BPAG_0000058001-mRNA-1"/>
    <property type="gene ID" value="BPAG_0000058001"/>
</dbReference>
<dbReference type="EMBL" id="UZAD01000028">
    <property type="protein sequence ID" value="VDN81767.1"/>
    <property type="molecule type" value="Genomic_DNA"/>
</dbReference>
<reference evidence="1 2" key="2">
    <citation type="submission" date="2018-11" db="EMBL/GenBank/DDBJ databases">
        <authorList>
            <consortium name="Pathogen Informatics"/>
        </authorList>
    </citation>
    <scope>NUCLEOTIDE SEQUENCE [LARGE SCALE GENOMIC DNA]</scope>
</reference>
<keyword evidence="2" id="KW-1185">Reference proteome</keyword>
<protein>
    <submittedName>
        <fullName evidence="3">CUB domain-containing protein</fullName>
    </submittedName>
</protein>
<evidence type="ECO:0000313" key="1">
    <source>
        <dbReference type="EMBL" id="VDN81767.1"/>
    </source>
</evidence>
<reference evidence="3" key="1">
    <citation type="submission" date="2017-02" db="UniProtKB">
        <authorList>
            <consortium name="WormBaseParasite"/>
        </authorList>
    </citation>
    <scope>IDENTIFICATION</scope>
</reference>
<organism evidence="3">
    <name type="scientific">Brugia pahangi</name>
    <name type="common">Filarial nematode worm</name>
    <dbReference type="NCBI Taxonomy" id="6280"/>
    <lineage>
        <taxon>Eukaryota</taxon>
        <taxon>Metazoa</taxon>
        <taxon>Ecdysozoa</taxon>
        <taxon>Nematoda</taxon>
        <taxon>Chromadorea</taxon>
        <taxon>Rhabditida</taxon>
        <taxon>Spirurina</taxon>
        <taxon>Spiruromorpha</taxon>
        <taxon>Filarioidea</taxon>
        <taxon>Onchocercidae</taxon>
        <taxon>Brugia</taxon>
    </lineage>
</organism>
<evidence type="ECO:0000313" key="2">
    <source>
        <dbReference type="Proteomes" id="UP000278627"/>
    </source>
</evidence>
<dbReference type="AlphaFoldDB" id="A0A0N4SXZ8"/>
<dbReference type="Proteomes" id="UP000278627">
    <property type="component" value="Unassembled WGS sequence"/>
</dbReference>
<name>A0A0N4SXZ8_BRUPA</name>
<proteinExistence type="predicted"/>
<accession>A0A0N4SXZ8</accession>